<organism evidence="1">
    <name type="scientific">marine sediment metagenome</name>
    <dbReference type="NCBI Taxonomy" id="412755"/>
    <lineage>
        <taxon>unclassified sequences</taxon>
        <taxon>metagenomes</taxon>
        <taxon>ecological metagenomes</taxon>
    </lineage>
</organism>
<evidence type="ECO:0000313" key="1">
    <source>
        <dbReference type="EMBL" id="GAI56177.1"/>
    </source>
</evidence>
<reference evidence="1" key="1">
    <citation type="journal article" date="2014" name="Front. Microbiol.">
        <title>High frequency of phylogenetically diverse reductive dehalogenase-homologous genes in deep subseafloor sedimentary metagenomes.</title>
        <authorList>
            <person name="Kawai M."/>
            <person name="Futagami T."/>
            <person name="Toyoda A."/>
            <person name="Takaki Y."/>
            <person name="Nishi S."/>
            <person name="Hori S."/>
            <person name="Arai W."/>
            <person name="Tsubouchi T."/>
            <person name="Morono Y."/>
            <person name="Uchiyama I."/>
            <person name="Ito T."/>
            <person name="Fujiyama A."/>
            <person name="Inagaki F."/>
            <person name="Takami H."/>
        </authorList>
    </citation>
    <scope>NUCLEOTIDE SEQUENCE</scope>
    <source>
        <strain evidence="1">Expedition CK06-06</strain>
    </source>
</reference>
<comment type="caution">
    <text evidence="1">The sequence shown here is derived from an EMBL/GenBank/DDBJ whole genome shotgun (WGS) entry which is preliminary data.</text>
</comment>
<protein>
    <recommendedName>
        <fullName evidence="2">Lipoprotein</fullName>
    </recommendedName>
</protein>
<accession>X1PIQ9</accession>
<evidence type="ECO:0008006" key="2">
    <source>
        <dbReference type="Google" id="ProtNLM"/>
    </source>
</evidence>
<sequence length="99" mass="11397">MRLFFSYFKFVLSLSIGIFIACATIPTLNVTYQTIPKSNILEGKEIYFRFIDKRSDKDIIGKGAKEIYKNFSGNINFIALKGKKDKSPVKIYDVEALFR</sequence>
<name>X1PIQ9_9ZZZZ</name>
<feature type="non-terminal residue" evidence="1">
    <location>
        <position position="99"/>
    </location>
</feature>
<gene>
    <name evidence="1" type="ORF">S06H3_58625</name>
</gene>
<dbReference type="AlphaFoldDB" id="X1PIQ9"/>
<proteinExistence type="predicted"/>
<dbReference type="PROSITE" id="PS51257">
    <property type="entry name" value="PROKAR_LIPOPROTEIN"/>
    <property type="match status" value="1"/>
</dbReference>
<dbReference type="EMBL" id="BARV01037976">
    <property type="protein sequence ID" value="GAI56177.1"/>
    <property type="molecule type" value="Genomic_DNA"/>
</dbReference>